<dbReference type="InterPro" id="IPR016181">
    <property type="entry name" value="Acyl_CoA_acyltransferase"/>
</dbReference>
<evidence type="ECO:0000313" key="3">
    <source>
        <dbReference type="Proteomes" id="UP001320460"/>
    </source>
</evidence>
<dbReference type="PANTHER" id="PTHR43441:SF2">
    <property type="entry name" value="FAMILY ACETYLTRANSFERASE, PUTATIVE (AFU_ORTHOLOGUE AFUA_7G00850)-RELATED"/>
    <property type="match status" value="1"/>
</dbReference>
<evidence type="ECO:0000259" key="1">
    <source>
        <dbReference type="PROSITE" id="PS51186"/>
    </source>
</evidence>
<gene>
    <name evidence="2" type="ORF">PDTA9734_26840</name>
</gene>
<dbReference type="Gene3D" id="3.40.630.30">
    <property type="match status" value="1"/>
</dbReference>
<name>A0ABN6LPU2_9ENTR</name>
<dbReference type="RefSeq" id="WP_125124682.1">
    <property type="nucleotide sequence ID" value="NZ_AP025334.1"/>
</dbReference>
<sequence>MTNTTQINQYGQQVGFALPDWQPVAKPARVALTGQYCQLAPLDSNHCDALFQAFSLAEDDRDWTWLGANKPQTREEMAAWIAHKIADDSLVPYAVINYTDNRACGVVCWSAIDTVNGAIEIGHVTWSPLMQRNVMGTEALYLLLSQAFALGYRRVAWRCDSTNIASRRAAERIGFTFEGRFRQVMTRKQRNRDTDWLSIIDSEWPPLRAALEAWLNRENFDSKGKQKRALESFIQRPEQCNTATD</sequence>
<feature type="domain" description="N-acetyltransferase" evidence="1">
    <location>
        <begin position="37"/>
        <end position="193"/>
    </location>
</feature>
<dbReference type="EMBL" id="AP025334">
    <property type="protein sequence ID" value="BDD51197.1"/>
    <property type="molecule type" value="Genomic_DNA"/>
</dbReference>
<protein>
    <submittedName>
        <fullName evidence="2">GNAT family acetyltransferase</fullName>
    </submittedName>
</protein>
<dbReference type="Proteomes" id="UP001320460">
    <property type="component" value="Chromosome"/>
</dbReference>
<organism evidence="2 3">
    <name type="scientific">Phytobacter diazotrophicus</name>
    <dbReference type="NCBI Taxonomy" id="395631"/>
    <lineage>
        <taxon>Bacteria</taxon>
        <taxon>Pseudomonadati</taxon>
        <taxon>Pseudomonadota</taxon>
        <taxon>Gammaproteobacteria</taxon>
        <taxon>Enterobacterales</taxon>
        <taxon>Enterobacteriaceae</taxon>
        <taxon>Phytobacter</taxon>
    </lineage>
</organism>
<accession>A0ABN6LPU2</accession>
<dbReference type="SUPFAM" id="SSF55729">
    <property type="entry name" value="Acyl-CoA N-acyltransferases (Nat)"/>
    <property type="match status" value="1"/>
</dbReference>
<proteinExistence type="predicted"/>
<dbReference type="PANTHER" id="PTHR43441">
    <property type="entry name" value="RIBOSOMAL-PROTEIN-SERINE ACETYLTRANSFERASE"/>
    <property type="match status" value="1"/>
</dbReference>
<dbReference type="PROSITE" id="PS51186">
    <property type="entry name" value="GNAT"/>
    <property type="match status" value="1"/>
</dbReference>
<evidence type="ECO:0000313" key="2">
    <source>
        <dbReference type="EMBL" id="BDD51197.1"/>
    </source>
</evidence>
<dbReference type="InterPro" id="IPR051908">
    <property type="entry name" value="Ribosomal_N-acetyltransferase"/>
</dbReference>
<dbReference type="InterPro" id="IPR000182">
    <property type="entry name" value="GNAT_dom"/>
</dbReference>
<reference evidence="2 3" key="1">
    <citation type="submission" date="2021-12" db="EMBL/GenBank/DDBJ databases">
        <title>Complete genome sequence of Phytobacter diazotrophicus TA9734.</title>
        <authorList>
            <person name="Kubota H."/>
            <person name="Nakayama Y."/>
            <person name="Ariyoshi T."/>
        </authorList>
    </citation>
    <scope>NUCLEOTIDE SEQUENCE [LARGE SCALE GENOMIC DNA]</scope>
    <source>
        <strain evidence="2 3">TA9734</strain>
    </source>
</reference>
<keyword evidence="3" id="KW-1185">Reference proteome</keyword>
<dbReference type="Pfam" id="PF13302">
    <property type="entry name" value="Acetyltransf_3"/>
    <property type="match status" value="1"/>
</dbReference>